<reference evidence="1 2" key="1">
    <citation type="submission" date="2020-12" db="EMBL/GenBank/DDBJ databases">
        <title>Vagococcus allomyrinae sp. nov. and Enterococcus lavae sp. nov., isolated from the larvae of Allomyrina dichotoma.</title>
        <authorList>
            <person name="Lee S.D."/>
        </authorList>
    </citation>
    <scope>NUCLEOTIDE SEQUENCE [LARGE SCALE GENOMIC DNA]</scope>
    <source>
        <strain evidence="1 2">BWM-S5</strain>
    </source>
</reference>
<comment type="caution">
    <text evidence="1">The sequence shown here is derived from an EMBL/GenBank/DDBJ whole genome shotgun (WGS) entry which is preliminary data.</text>
</comment>
<gene>
    <name evidence="1" type="ORF">I6N96_09930</name>
</gene>
<evidence type="ECO:0000313" key="1">
    <source>
        <dbReference type="EMBL" id="MBP1046606.1"/>
    </source>
</evidence>
<protein>
    <submittedName>
        <fullName evidence="1">Uncharacterized protein</fullName>
    </submittedName>
</protein>
<organism evidence="1 2">
    <name type="scientific">Enterococcus larvae</name>
    <dbReference type="NCBI Taxonomy" id="2794352"/>
    <lineage>
        <taxon>Bacteria</taxon>
        <taxon>Bacillati</taxon>
        <taxon>Bacillota</taxon>
        <taxon>Bacilli</taxon>
        <taxon>Lactobacillales</taxon>
        <taxon>Enterococcaceae</taxon>
        <taxon>Enterococcus</taxon>
    </lineage>
</organism>
<accession>A0ABS4CJ06</accession>
<dbReference type="RefSeq" id="WP_209557399.1">
    <property type="nucleotide sequence ID" value="NZ_JAEDXU010000004.1"/>
</dbReference>
<proteinExistence type="predicted"/>
<evidence type="ECO:0000313" key="2">
    <source>
        <dbReference type="Proteomes" id="UP000673375"/>
    </source>
</evidence>
<dbReference type="Proteomes" id="UP000673375">
    <property type="component" value="Unassembled WGS sequence"/>
</dbReference>
<name>A0ABS4CJ06_9ENTE</name>
<sequence>MKHVLFEIFYPEALNLEHVFSEAARFEEIVHSGISFTYAENKLCFAGEHGIVHKLEDFVGFCGDMDIDPSLSDYHEHNVQLKKEWEKIAKNKVQEAYEEYMILKKNYKIEHGIKDDLE</sequence>
<dbReference type="EMBL" id="JAEDXU010000004">
    <property type="protein sequence ID" value="MBP1046606.1"/>
    <property type="molecule type" value="Genomic_DNA"/>
</dbReference>
<keyword evidence="2" id="KW-1185">Reference proteome</keyword>